<evidence type="ECO:0000313" key="7">
    <source>
        <dbReference type="EMBL" id="CAH3030062.1"/>
    </source>
</evidence>
<dbReference type="Pfam" id="PF02190">
    <property type="entry name" value="LON_substr_bdg"/>
    <property type="match status" value="1"/>
</dbReference>
<dbReference type="SMART" id="SM00464">
    <property type="entry name" value="LON"/>
    <property type="match status" value="1"/>
</dbReference>
<comment type="caution">
    <text evidence="7">The sequence shown here is derived from an EMBL/GenBank/DDBJ whole genome shotgun (WGS) entry which is preliminary data.</text>
</comment>
<sequence>MENLLAPEWGFGQNWEILKSLLEQGDLFARAGRLDQSFKAYSNAFRVGFVPKERITSLVEALLDFQRSKLVREKKDGPTTGDDQTCSAFTCSSCGCVFMKPVTLPCGHTFCQVCVMEEKSLTGLAECSKCGNGIQEDSVHSINLLITNAIQKWLPLECKRQGIKQEGLNFLVGQDMPAAIDCFNRALSLSSEDLHCLIWRSDAFLRSNQLELALRDIEKACKLHPCSAGTFYRKSVILSRFARVEGILSTKHEQSVLALLRCCSLAPKCERFRREFMESLYQLLSPKFTNVNRTLSVLKQGQDRDGYFSVAQRSAAVDMDVDDLSNFMKSPATEASASKRTKTKAIVGVSPNYEEDLQASKENTIKKEILHLRETEDFECKLCFSLLFQPITTICGHTFCRECLERCLDHRQECPCCRTILDQYHTGKRKMEVTQDLESILVKFFPGEYNERKKTHQEKLNAFQGLANEQNPEVPIFVCTLAFPKVQCPLHIFEPRYRLMLRRCLESGSRQFGMCVASEDPEKGFADYGTMLCVQSVDFLPDGRSIVQSIGGRRFHVISRGMADGYHTATVEWVQDERVDDVDELKHLIELNRVGYLKLQAWFSQMNVGQRQCIANAVGHFPAFDENLHLLNDGPEWIWWALAALPLMDKPKLIILSMTSILERLKSVIRFVQLLLNSLPKKSPITSSSGS</sequence>
<evidence type="ECO:0008006" key="9">
    <source>
        <dbReference type="Google" id="ProtNLM"/>
    </source>
</evidence>
<dbReference type="InterPro" id="IPR015947">
    <property type="entry name" value="PUA-like_sf"/>
</dbReference>
<dbReference type="PROSITE" id="PS00518">
    <property type="entry name" value="ZF_RING_1"/>
    <property type="match status" value="2"/>
</dbReference>
<evidence type="ECO:0000259" key="5">
    <source>
        <dbReference type="PROSITE" id="PS50089"/>
    </source>
</evidence>
<dbReference type="Gene3D" id="1.25.40.10">
    <property type="entry name" value="Tetratricopeptide repeat domain"/>
    <property type="match status" value="1"/>
</dbReference>
<dbReference type="InterPro" id="IPR013083">
    <property type="entry name" value="Znf_RING/FYVE/PHD"/>
</dbReference>
<dbReference type="SMART" id="SM00184">
    <property type="entry name" value="RING"/>
    <property type="match status" value="2"/>
</dbReference>
<dbReference type="SUPFAM" id="SSF88697">
    <property type="entry name" value="PUA domain-like"/>
    <property type="match status" value="1"/>
</dbReference>
<evidence type="ECO:0000256" key="3">
    <source>
        <dbReference type="ARBA" id="ARBA00022833"/>
    </source>
</evidence>
<keyword evidence="3" id="KW-0862">Zinc</keyword>
<keyword evidence="2 4" id="KW-0863">Zinc-finger</keyword>
<dbReference type="SUPFAM" id="SSF57850">
    <property type="entry name" value="RING/U-box"/>
    <property type="match status" value="2"/>
</dbReference>
<dbReference type="Pfam" id="PF13445">
    <property type="entry name" value="zf-RING_UBOX"/>
    <property type="match status" value="1"/>
</dbReference>
<reference evidence="7 8" key="1">
    <citation type="submission" date="2022-05" db="EMBL/GenBank/DDBJ databases">
        <authorList>
            <consortium name="Genoscope - CEA"/>
            <person name="William W."/>
        </authorList>
    </citation>
    <scope>NUCLEOTIDE SEQUENCE [LARGE SCALE GENOMIC DNA]</scope>
</reference>
<dbReference type="InterPro" id="IPR001841">
    <property type="entry name" value="Znf_RING"/>
</dbReference>
<dbReference type="InterPro" id="IPR046336">
    <property type="entry name" value="Lon_prtase_N_sf"/>
</dbReference>
<feature type="domain" description="RING-type" evidence="5">
    <location>
        <begin position="91"/>
        <end position="130"/>
    </location>
</feature>
<evidence type="ECO:0000256" key="1">
    <source>
        <dbReference type="ARBA" id="ARBA00022723"/>
    </source>
</evidence>
<keyword evidence="8" id="KW-1185">Reference proteome</keyword>
<accession>A0ABN8MMW9</accession>
<dbReference type="PROSITE" id="PS50089">
    <property type="entry name" value="ZF_RING_2"/>
    <property type="match status" value="2"/>
</dbReference>
<evidence type="ECO:0000256" key="4">
    <source>
        <dbReference type="PROSITE-ProRule" id="PRU00175"/>
    </source>
</evidence>
<dbReference type="InterPro" id="IPR003111">
    <property type="entry name" value="Lon_prtase_N"/>
</dbReference>
<evidence type="ECO:0000259" key="6">
    <source>
        <dbReference type="PROSITE" id="PS51787"/>
    </source>
</evidence>
<organism evidence="7 8">
    <name type="scientific">Porites evermanni</name>
    <dbReference type="NCBI Taxonomy" id="104178"/>
    <lineage>
        <taxon>Eukaryota</taxon>
        <taxon>Metazoa</taxon>
        <taxon>Cnidaria</taxon>
        <taxon>Anthozoa</taxon>
        <taxon>Hexacorallia</taxon>
        <taxon>Scleractinia</taxon>
        <taxon>Fungiina</taxon>
        <taxon>Poritidae</taxon>
        <taxon>Porites</taxon>
    </lineage>
</organism>
<dbReference type="Pfam" id="PF13923">
    <property type="entry name" value="zf-C3HC4_2"/>
    <property type="match status" value="1"/>
</dbReference>
<evidence type="ECO:0000313" key="8">
    <source>
        <dbReference type="Proteomes" id="UP001159427"/>
    </source>
</evidence>
<proteinExistence type="predicted"/>
<dbReference type="CDD" id="cd16514">
    <property type="entry name" value="RING-HC_LONFs_rpt2"/>
    <property type="match status" value="1"/>
</dbReference>
<dbReference type="EMBL" id="CALNXI010000609">
    <property type="protein sequence ID" value="CAH3030062.1"/>
    <property type="molecule type" value="Genomic_DNA"/>
</dbReference>
<feature type="domain" description="Lon N-terminal" evidence="6">
    <location>
        <begin position="471"/>
        <end position="676"/>
    </location>
</feature>
<protein>
    <recommendedName>
        <fullName evidence="9">LON peptidase N-terminal domain and RING finger protein 2</fullName>
    </recommendedName>
</protein>
<dbReference type="SUPFAM" id="SSF48452">
    <property type="entry name" value="TPR-like"/>
    <property type="match status" value="1"/>
</dbReference>
<dbReference type="PANTHER" id="PTHR23327:SF42">
    <property type="entry name" value="LON PEPTIDASE N-TERMINAL DOMAIN AND RING FINGER PROTEIN C14F5.10C"/>
    <property type="match status" value="1"/>
</dbReference>
<dbReference type="InterPro" id="IPR027370">
    <property type="entry name" value="Znf-RING_euk"/>
</dbReference>
<name>A0ABN8MMW9_9CNID</name>
<dbReference type="PROSITE" id="PS51787">
    <property type="entry name" value="LON_N"/>
    <property type="match status" value="1"/>
</dbReference>
<dbReference type="InterPro" id="IPR011990">
    <property type="entry name" value="TPR-like_helical_dom_sf"/>
</dbReference>
<dbReference type="Gene3D" id="3.30.40.10">
    <property type="entry name" value="Zinc/RING finger domain, C3HC4 (zinc finger)"/>
    <property type="match status" value="2"/>
</dbReference>
<dbReference type="InterPro" id="IPR017907">
    <property type="entry name" value="Znf_RING_CS"/>
</dbReference>
<dbReference type="Gene3D" id="2.30.130.40">
    <property type="entry name" value="LON domain-like"/>
    <property type="match status" value="1"/>
</dbReference>
<dbReference type="Proteomes" id="UP001159427">
    <property type="component" value="Unassembled WGS sequence"/>
</dbReference>
<feature type="domain" description="RING-type" evidence="5">
    <location>
        <begin position="380"/>
        <end position="418"/>
    </location>
</feature>
<evidence type="ECO:0000256" key="2">
    <source>
        <dbReference type="ARBA" id="ARBA00022771"/>
    </source>
</evidence>
<gene>
    <name evidence="7" type="ORF">PEVE_00037295</name>
</gene>
<dbReference type="PANTHER" id="PTHR23327">
    <property type="entry name" value="RING FINGER PROTEIN 127"/>
    <property type="match status" value="1"/>
</dbReference>
<keyword evidence="1" id="KW-0479">Metal-binding</keyword>